<organism evidence="2">
    <name type="scientific">Yersinia enterocolitica W22703</name>
    <dbReference type="NCBI Taxonomy" id="913028"/>
    <lineage>
        <taxon>Bacteria</taxon>
        <taxon>Pseudomonadati</taxon>
        <taxon>Pseudomonadota</taxon>
        <taxon>Gammaproteobacteria</taxon>
        <taxon>Enterobacterales</taxon>
        <taxon>Yersiniaceae</taxon>
        <taxon>Yersinia</taxon>
    </lineage>
</organism>
<proteinExistence type="predicted"/>
<accession>F4N7W7</accession>
<feature type="non-terminal residue" evidence="2">
    <location>
        <position position="1"/>
    </location>
</feature>
<name>F4N7W7_YEREN</name>
<evidence type="ECO:0000256" key="1">
    <source>
        <dbReference type="SAM" id="MobiDB-lite"/>
    </source>
</evidence>
<reference evidence="2" key="1">
    <citation type="journal article" date="2011" name="BMC Genomics">
        <title>Shotgun sequencing of Yersinia enterocolitica strain W22703 (biotype 2, serotype O:9): genomic evidence for oscillation between invertebrates and mammals.</title>
        <authorList>
            <person name="Fuchs T.M."/>
            <person name="Brandt K."/>
            <person name="Starke M."/>
            <person name="Rattei T."/>
        </authorList>
    </citation>
    <scope>NUCLEOTIDE SEQUENCE</scope>
</reference>
<feature type="compositionally biased region" description="Basic and acidic residues" evidence="1">
    <location>
        <begin position="7"/>
        <end position="16"/>
    </location>
</feature>
<dbReference type="AlphaFoldDB" id="F4N7W7"/>
<dbReference type="EMBL" id="FR718778">
    <property type="protein sequence ID" value="CBX74175.1"/>
    <property type="molecule type" value="Genomic_DNA"/>
</dbReference>
<protein>
    <submittedName>
        <fullName evidence="2">Uncharacterized protein</fullName>
    </submittedName>
</protein>
<gene>
    <name evidence="2" type="ORF">YEW_JV42680</name>
</gene>
<evidence type="ECO:0000313" key="2">
    <source>
        <dbReference type="EMBL" id="CBX74175.1"/>
    </source>
</evidence>
<sequence>AFSFQSGDKRGFKDEGDALTSAANKPPPPANQVAGA</sequence>
<feature type="region of interest" description="Disordered" evidence="1">
    <location>
        <begin position="1"/>
        <end position="36"/>
    </location>
</feature>